<sequence length="81" mass="9737">MLIEDLKKHKNEKDYYYEIRKLDRTDAYGQMSDIEKASRIIFLNKTCFKCIMLFFTTTGDYPVDFCIKQKSTFIYTIKIVN</sequence>
<dbReference type="Pfam" id="PF02086">
    <property type="entry name" value="MethyltransfD12"/>
    <property type="match status" value="1"/>
</dbReference>
<gene>
    <name evidence="7" type="ORF">SAMN06265827_1492</name>
</gene>
<evidence type="ECO:0000256" key="4">
    <source>
        <dbReference type="ARBA" id="ARBA00022679"/>
    </source>
</evidence>
<dbReference type="InterPro" id="IPR023095">
    <property type="entry name" value="Ade_MeTrfase_dom_2"/>
</dbReference>
<dbReference type="Proteomes" id="UP000219573">
    <property type="component" value="Unassembled WGS sequence"/>
</dbReference>
<keyword evidence="5" id="KW-0949">S-adenosyl-L-methionine</keyword>
<proteinExistence type="inferred from homology"/>
<evidence type="ECO:0000313" key="7">
    <source>
        <dbReference type="EMBL" id="SNY47306.1"/>
    </source>
</evidence>
<protein>
    <recommendedName>
        <fullName evidence="2">site-specific DNA-methyltransferase (adenine-specific)</fullName>
        <ecNumber evidence="2">2.1.1.72</ecNumber>
    </recommendedName>
</protein>
<keyword evidence="3 7" id="KW-0489">Methyltransferase</keyword>
<evidence type="ECO:0000256" key="3">
    <source>
        <dbReference type="ARBA" id="ARBA00022603"/>
    </source>
</evidence>
<dbReference type="EC" id="2.1.1.72" evidence="2"/>
<dbReference type="GO" id="GO:0009307">
    <property type="term" value="P:DNA restriction-modification system"/>
    <property type="evidence" value="ECO:0007669"/>
    <property type="project" value="InterPro"/>
</dbReference>
<organism evidence="7 8">
    <name type="scientific">Orenia metallireducens</name>
    <dbReference type="NCBI Taxonomy" id="1413210"/>
    <lineage>
        <taxon>Bacteria</taxon>
        <taxon>Bacillati</taxon>
        <taxon>Bacillota</taxon>
        <taxon>Clostridia</taxon>
        <taxon>Halanaerobiales</taxon>
        <taxon>Halobacteroidaceae</taxon>
        <taxon>Orenia</taxon>
    </lineage>
</organism>
<keyword evidence="4 7" id="KW-0808">Transferase</keyword>
<dbReference type="InterPro" id="IPR029063">
    <property type="entry name" value="SAM-dependent_MTases_sf"/>
</dbReference>
<comment type="catalytic activity">
    <reaction evidence="6">
        <text>a 2'-deoxyadenosine in DNA + S-adenosyl-L-methionine = an N(6)-methyl-2'-deoxyadenosine in DNA + S-adenosyl-L-homocysteine + H(+)</text>
        <dbReference type="Rhea" id="RHEA:15197"/>
        <dbReference type="Rhea" id="RHEA-COMP:12418"/>
        <dbReference type="Rhea" id="RHEA-COMP:12419"/>
        <dbReference type="ChEBI" id="CHEBI:15378"/>
        <dbReference type="ChEBI" id="CHEBI:57856"/>
        <dbReference type="ChEBI" id="CHEBI:59789"/>
        <dbReference type="ChEBI" id="CHEBI:90615"/>
        <dbReference type="ChEBI" id="CHEBI:90616"/>
        <dbReference type="EC" id="2.1.1.72"/>
    </reaction>
</comment>
<dbReference type="GO" id="GO:0032259">
    <property type="term" value="P:methylation"/>
    <property type="evidence" value="ECO:0007669"/>
    <property type="project" value="UniProtKB-KW"/>
</dbReference>
<comment type="similarity">
    <text evidence="1">Belongs to the N(4)/N(6)-methyltransferase family.</text>
</comment>
<dbReference type="Gene3D" id="1.10.1020.10">
    <property type="entry name" value="Adenine-specific Methyltransferase, Domain 2"/>
    <property type="match status" value="1"/>
</dbReference>
<name>A0A285IJP5_9FIRM</name>
<evidence type="ECO:0000256" key="1">
    <source>
        <dbReference type="ARBA" id="ARBA00006594"/>
    </source>
</evidence>
<dbReference type="InterPro" id="IPR012327">
    <property type="entry name" value="MeTrfase_D12"/>
</dbReference>
<dbReference type="EMBL" id="OBDZ01000049">
    <property type="protein sequence ID" value="SNY47306.1"/>
    <property type="molecule type" value="Genomic_DNA"/>
</dbReference>
<keyword evidence="8" id="KW-1185">Reference proteome</keyword>
<dbReference type="SUPFAM" id="SSF53335">
    <property type="entry name" value="S-adenosyl-L-methionine-dependent methyltransferases"/>
    <property type="match status" value="1"/>
</dbReference>
<evidence type="ECO:0000256" key="2">
    <source>
        <dbReference type="ARBA" id="ARBA00011900"/>
    </source>
</evidence>
<dbReference type="GO" id="GO:0009007">
    <property type="term" value="F:site-specific DNA-methyltransferase (adenine-specific) activity"/>
    <property type="evidence" value="ECO:0007669"/>
    <property type="project" value="UniProtKB-EC"/>
</dbReference>
<evidence type="ECO:0000313" key="8">
    <source>
        <dbReference type="Proteomes" id="UP000219573"/>
    </source>
</evidence>
<accession>A0A285IJP5</accession>
<reference evidence="8" key="1">
    <citation type="submission" date="2017-09" db="EMBL/GenBank/DDBJ databases">
        <authorList>
            <person name="Varghese N."/>
            <person name="Submissions S."/>
        </authorList>
    </citation>
    <scope>NUCLEOTIDE SEQUENCE [LARGE SCALE GENOMIC DNA]</scope>
    <source>
        <strain evidence="8">MSL47</strain>
    </source>
</reference>
<evidence type="ECO:0000256" key="6">
    <source>
        <dbReference type="ARBA" id="ARBA00047942"/>
    </source>
</evidence>
<evidence type="ECO:0000256" key="5">
    <source>
        <dbReference type="ARBA" id="ARBA00022691"/>
    </source>
</evidence>
<dbReference type="AlphaFoldDB" id="A0A285IJP5"/>